<organism evidence="2 3">
    <name type="scientific">Galdieria sulphuraria</name>
    <name type="common">Red alga</name>
    <dbReference type="NCBI Taxonomy" id="130081"/>
    <lineage>
        <taxon>Eukaryota</taxon>
        <taxon>Rhodophyta</taxon>
        <taxon>Bangiophyceae</taxon>
        <taxon>Galdieriales</taxon>
        <taxon>Galdieriaceae</taxon>
        <taxon>Galdieria</taxon>
    </lineage>
</organism>
<feature type="compositionally biased region" description="Basic and acidic residues" evidence="1">
    <location>
        <begin position="88"/>
        <end position="98"/>
    </location>
</feature>
<dbReference type="GeneID" id="17091398"/>
<dbReference type="Gramene" id="EME32857">
    <property type="protein sequence ID" value="EME32857"/>
    <property type="gene ID" value="Gasu_02080"/>
</dbReference>
<dbReference type="AlphaFoldDB" id="M2XRK1"/>
<feature type="compositionally biased region" description="Basic and acidic residues" evidence="1">
    <location>
        <begin position="182"/>
        <end position="197"/>
    </location>
</feature>
<keyword evidence="3" id="KW-1185">Reference proteome</keyword>
<feature type="region of interest" description="Disordered" evidence="1">
    <location>
        <begin position="173"/>
        <end position="208"/>
    </location>
</feature>
<dbReference type="OrthoDB" id="10162at2759"/>
<sequence length="208" mass="23416">MFLGNLSRDSIASSLLKTISTNNNGHKKTTPLKGSTKQTPTSCSTNTESLWNYSDVFGQEWEEGLGTAHRVFAEDRRTTPVTGLSQGKLREPNKEKPTKPSVPKKGSEGTTFAVENSPISRQKVGYTTERVSQKSSFKEELEAWRHRSVQSISSESKGFVREPLDITVVSKWPKKRGYNNDLAHRNDKKEAKKIDKESSEEEENRVLE</sequence>
<dbReference type="RefSeq" id="XP_005709377.1">
    <property type="nucleotide sequence ID" value="XM_005709320.1"/>
</dbReference>
<dbReference type="Proteomes" id="UP000030680">
    <property type="component" value="Unassembled WGS sequence"/>
</dbReference>
<accession>M2XRK1</accession>
<evidence type="ECO:0000313" key="2">
    <source>
        <dbReference type="EMBL" id="EME32857.1"/>
    </source>
</evidence>
<gene>
    <name evidence="2" type="ORF">Gasu_02080</name>
</gene>
<evidence type="ECO:0000256" key="1">
    <source>
        <dbReference type="SAM" id="MobiDB-lite"/>
    </source>
</evidence>
<dbReference type="EMBL" id="KB454484">
    <property type="protein sequence ID" value="EME32857.1"/>
    <property type="molecule type" value="Genomic_DNA"/>
</dbReference>
<feature type="compositionally biased region" description="Polar residues" evidence="1">
    <location>
        <begin position="32"/>
        <end position="45"/>
    </location>
</feature>
<protein>
    <submittedName>
        <fullName evidence="2">Uncharacterized protein</fullName>
    </submittedName>
</protein>
<feature type="compositionally biased region" description="Acidic residues" evidence="1">
    <location>
        <begin position="198"/>
        <end position="208"/>
    </location>
</feature>
<feature type="region of interest" description="Disordered" evidence="1">
    <location>
        <begin position="20"/>
        <end position="45"/>
    </location>
</feature>
<proteinExistence type="predicted"/>
<evidence type="ECO:0000313" key="3">
    <source>
        <dbReference type="Proteomes" id="UP000030680"/>
    </source>
</evidence>
<feature type="region of interest" description="Disordered" evidence="1">
    <location>
        <begin position="71"/>
        <end position="112"/>
    </location>
</feature>
<name>M2XRK1_GALSU</name>
<reference evidence="3" key="1">
    <citation type="journal article" date="2013" name="Science">
        <title>Gene transfer from bacteria and archaea facilitated evolution of an extremophilic eukaryote.</title>
        <authorList>
            <person name="Schonknecht G."/>
            <person name="Chen W.H."/>
            <person name="Ternes C.M."/>
            <person name="Barbier G.G."/>
            <person name="Shrestha R.P."/>
            <person name="Stanke M."/>
            <person name="Brautigam A."/>
            <person name="Baker B.J."/>
            <person name="Banfield J.F."/>
            <person name="Garavito R.M."/>
            <person name="Carr K."/>
            <person name="Wilkerson C."/>
            <person name="Rensing S.A."/>
            <person name="Gagneul D."/>
            <person name="Dickenson N.E."/>
            <person name="Oesterhelt C."/>
            <person name="Lercher M.J."/>
            <person name="Weber A.P."/>
        </authorList>
    </citation>
    <scope>NUCLEOTIDE SEQUENCE [LARGE SCALE GENOMIC DNA]</scope>
    <source>
        <strain evidence="3">074W</strain>
    </source>
</reference>
<dbReference type="KEGG" id="gsl:Gasu_02080"/>